<protein>
    <recommendedName>
        <fullName evidence="10">Transmembrane protein 53</fullName>
    </recommendedName>
</protein>
<dbReference type="InterPro" id="IPR029058">
    <property type="entry name" value="AB_hydrolase_fold"/>
</dbReference>
<accession>A0A8S3Q077</accession>
<keyword evidence="9" id="KW-1185">Reference proteome</keyword>
<dbReference type="GO" id="GO:0005640">
    <property type="term" value="C:nuclear outer membrane"/>
    <property type="evidence" value="ECO:0007669"/>
    <property type="project" value="UniProtKB-SubCell"/>
</dbReference>
<proteinExistence type="inferred from homology"/>
<evidence type="ECO:0000256" key="4">
    <source>
        <dbReference type="ARBA" id="ARBA00023136"/>
    </source>
</evidence>
<evidence type="ECO:0000313" key="9">
    <source>
        <dbReference type="Proteomes" id="UP000683360"/>
    </source>
</evidence>
<dbReference type="SUPFAM" id="SSF53474">
    <property type="entry name" value="alpha/beta-Hydrolases"/>
    <property type="match status" value="1"/>
</dbReference>
<evidence type="ECO:0000256" key="2">
    <source>
        <dbReference type="ARBA" id="ARBA00022692"/>
    </source>
</evidence>
<reference evidence="8" key="1">
    <citation type="submission" date="2021-03" db="EMBL/GenBank/DDBJ databases">
        <authorList>
            <person name="Bekaert M."/>
        </authorList>
    </citation>
    <scope>NUCLEOTIDE SEQUENCE</scope>
</reference>
<evidence type="ECO:0008006" key="10">
    <source>
        <dbReference type="Google" id="ProtNLM"/>
    </source>
</evidence>
<gene>
    <name evidence="8" type="ORF">MEDL_4770</name>
</gene>
<evidence type="ECO:0000256" key="5">
    <source>
        <dbReference type="ARBA" id="ARBA00023242"/>
    </source>
</evidence>
<evidence type="ECO:0000256" key="1">
    <source>
        <dbReference type="ARBA" id="ARBA00007387"/>
    </source>
</evidence>
<dbReference type="InterPro" id="IPR008547">
    <property type="entry name" value="DUF829_TMEM53"/>
</dbReference>
<comment type="similarity">
    <text evidence="1">Belongs to the TMEM53 family.</text>
</comment>
<comment type="subcellular location">
    <subcellularLocation>
        <location evidence="6">Nucleus outer membrane</location>
        <topology evidence="6">Single-pass membrane protein</topology>
    </subcellularLocation>
</comment>
<dbReference type="AlphaFoldDB" id="A0A8S3Q077"/>
<keyword evidence="2 7" id="KW-0812">Transmembrane</keyword>
<dbReference type="PANTHER" id="PTHR12265">
    <property type="entry name" value="TRANSMEMBRANE PROTEIN 53"/>
    <property type="match status" value="1"/>
</dbReference>
<feature type="transmembrane region" description="Helical" evidence="7">
    <location>
        <begin position="174"/>
        <end position="202"/>
    </location>
</feature>
<evidence type="ECO:0000256" key="3">
    <source>
        <dbReference type="ARBA" id="ARBA00022989"/>
    </source>
</evidence>
<keyword evidence="5" id="KW-0539">Nucleus</keyword>
<keyword evidence="3 7" id="KW-1133">Transmembrane helix</keyword>
<evidence type="ECO:0000256" key="6">
    <source>
        <dbReference type="ARBA" id="ARBA00034303"/>
    </source>
</evidence>
<organism evidence="8 9">
    <name type="scientific">Mytilus edulis</name>
    <name type="common">Blue mussel</name>
    <dbReference type="NCBI Taxonomy" id="6550"/>
    <lineage>
        <taxon>Eukaryota</taxon>
        <taxon>Metazoa</taxon>
        <taxon>Spiralia</taxon>
        <taxon>Lophotrochozoa</taxon>
        <taxon>Mollusca</taxon>
        <taxon>Bivalvia</taxon>
        <taxon>Autobranchia</taxon>
        <taxon>Pteriomorphia</taxon>
        <taxon>Mytilida</taxon>
        <taxon>Mytiloidea</taxon>
        <taxon>Mytilidae</taxon>
        <taxon>Mytilinae</taxon>
        <taxon>Mytilus</taxon>
    </lineage>
</organism>
<evidence type="ECO:0000256" key="7">
    <source>
        <dbReference type="SAM" id="Phobius"/>
    </source>
</evidence>
<dbReference type="EMBL" id="CAJPWZ010000292">
    <property type="protein sequence ID" value="CAG2189394.1"/>
    <property type="molecule type" value="Genomic_DNA"/>
</dbReference>
<keyword evidence="4 7" id="KW-0472">Membrane</keyword>
<dbReference type="Pfam" id="PF05705">
    <property type="entry name" value="DUF829"/>
    <property type="match status" value="1"/>
</dbReference>
<dbReference type="PANTHER" id="PTHR12265:SF30">
    <property type="entry name" value="TRANSMEMBRANE PROTEIN 53"/>
    <property type="match status" value="1"/>
</dbReference>
<evidence type="ECO:0000313" key="8">
    <source>
        <dbReference type="EMBL" id="CAG2189394.1"/>
    </source>
</evidence>
<sequence>MEEDDFEYDITFPTSRNGNLDDAAGPVDDFDDFDDLRFDDESKEPETVVYLLGWAGCKDKYLAKYSTFYEKKASNIKYSMSCRCITIRYTAPTDITYFNPVELRNIAVKLLDLVPDYNLEESPVFFHVFSNNGCFVYSQISDILCSGEYERFNNLQIRGCVLDSAPGKRRITRAAYAFALASGKTGLFLHTTYIYILVYLFLTAIKTMICSTYYGKNYAGTPHTLYGRMKDDKSRWPQLFLYSKVDKVIPYTDSEEVMKYRSEVLKVSVESQCWDDSNHCQHLVKYRESYIANCYSFIDKYR</sequence>
<name>A0A8S3Q077_MYTED</name>
<comment type="caution">
    <text evidence="8">The sequence shown here is derived from an EMBL/GenBank/DDBJ whole genome shotgun (WGS) entry which is preliminary data.</text>
</comment>
<dbReference type="Proteomes" id="UP000683360">
    <property type="component" value="Unassembled WGS sequence"/>
</dbReference>
<dbReference type="OrthoDB" id="77878at2759"/>